<keyword evidence="5" id="KW-0732">Signal</keyword>
<dbReference type="InterPro" id="IPR006664">
    <property type="entry name" value="OMP_bac"/>
</dbReference>
<feature type="signal peptide" evidence="5">
    <location>
        <begin position="1"/>
        <end position="19"/>
    </location>
</feature>
<dbReference type="InterPro" id="IPR006665">
    <property type="entry name" value="OmpA-like"/>
</dbReference>
<evidence type="ECO:0000256" key="5">
    <source>
        <dbReference type="SAM" id="SignalP"/>
    </source>
</evidence>
<dbReference type="GO" id="GO:0009279">
    <property type="term" value="C:cell outer membrane"/>
    <property type="evidence" value="ECO:0007669"/>
    <property type="project" value="UniProtKB-SubCell"/>
</dbReference>
<dbReference type="PANTHER" id="PTHR30329">
    <property type="entry name" value="STATOR ELEMENT OF FLAGELLAR MOTOR COMPLEX"/>
    <property type="match status" value="1"/>
</dbReference>
<reference evidence="8" key="1">
    <citation type="submission" date="2016-10" db="EMBL/GenBank/DDBJ databases">
        <authorList>
            <person name="Varghese N."/>
            <person name="Submissions S."/>
        </authorList>
    </citation>
    <scope>NUCLEOTIDE SEQUENCE [LARGE SCALE GENOMIC DNA]</scope>
    <source>
        <strain evidence="8">CGMCC 1.10683</strain>
    </source>
</reference>
<dbReference type="EMBL" id="FOZV01000004">
    <property type="protein sequence ID" value="SFS69991.1"/>
    <property type="molecule type" value="Genomic_DNA"/>
</dbReference>
<evidence type="ECO:0000256" key="1">
    <source>
        <dbReference type="ARBA" id="ARBA00004442"/>
    </source>
</evidence>
<keyword evidence="3" id="KW-0998">Cell outer membrane</keyword>
<evidence type="ECO:0000259" key="6">
    <source>
        <dbReference type="PROSITE" id="PS51123"/>
    </source>
</evidence>
<name>A0A1I6RZ71_9CAUL</name>
<evidence type="ECO:0000313" key="8">
    <source>
        <dbReference type="Proteomes" id="UP000198788"/>
    </source>
</evidence>
<accession>A0A1I6RZ71</accession>
<keyword evidence="2 4" id="KW-0472">Membrane</keyword>
<evidence type="ECO:0000256" key="4">
    <source>
        <dbReference type="PROSITE-ProRule" id="PRU00473"/>
    </source>
</evidence>
<dbReference type="AlphaFoldDB" id="A0A1I6RZ71"/>
<organism evidence="7 8">
    <name type="scientific">Brevundimonas viscosa</name>
    <dbReference type="NCBI Taxonomy" id="871741"/>
    <lineage>
        <taxon>Bacteria</taxon>
        <taxon>Pseudomonadati</taxon>
        <taxon>Pseudomonadota</taxon>
        <taxon>Alphaproteobacteria</taxon>
        <taxon>Caulobacterales</taxon>
        <taxon>Caulobacteraceae</taxon>
        <taxon>Brevundimonas</taxon>
    </lineage>
</organism>
<evidence type="ECO:0000256" key="2">
    <source>
        <dbReference type="ARBA" id="ARBA00023136"/>
    </source>
</evidence>
<sequence>MRFIAVLAAAAVIAGPVAAAPQMTPVIVYFEAKSDALVPSAQELLDATVAQYRQHGPGMVILAGHADPHEGSSTQGVGLSQRRANAVRDYLASQGVPGGVMTTQAFGQSRPAVQVDEPEPANRRVEITFGPGSGW</sequence>
<dbReference type="PRINTS" id="PR01021">
    <property type="entry name" value="OMPADOMAIN"/>
</dbReference>
<dbReference type="RefSeq" id="WP_218151441.1">
    <property type="nucleotide sequence ID" value="NZ_FOZV01000004.1"/>
</dbReference>
<protein>
    <submittedName>
        <fullName evidence="7">OmpA family protein</fullName>
    </submittedName>
</protein>
<proteinExistence type="predicted"/>
<feature type="domain" description="OmpA-like" evidence="6">
    <location>
        <begin position="17"/>
        <end position="133"/>
    </location>
</feature>
<dbReference type="InterPro" id="IPR050330">
    <property type="entry name" value="Bact_OuterMem_StrucFunc"/>
</dbReference>
<dbReference type="STRING" id="871741.SAMN05192570_2028"/>
<gene>
    <name evidence="7" type="ORF">SAMN05192570_2028</name>
</gene>
<dbReference type="PANTHER" id="PTHR30329:SF21">
    <property type="entry name" value="LIPOPROTEIN YIAD-RELATED"/>
    <property type="match status" value="1"/>
</dbReference>
<dbReference type="Proteomes" id="UP000198788">
    <property type="component" value="Unassembled WGS sequence"/>
</dbReference>
<dbReference type="SUPFAM" id="SSF103088">
    <property type="entry name" value="OmpA-like"/>
    <property type="match status" value="1"/>
</dbReference>
<evidence type="ECO:0000313" key="7">
    <source>
        <dbReference type="EMBL" id="SFS69991.1"/>
    </source>
</evidence>
<comment type="subcellular location">
    <subcellularLocation>
        <location evidence="1">Cell outer membrane</location>
    </subcellularLocation>
</comment>
<dbReference type="CDD" id="cd07185">
    <property type="entry name" value="OmpA_C-like"/>
    <property type="match status" value="1"/>
</dbReference>
<feature type="chain" id="PRO_5011682467" evidence="5">
    <location>
        <begin position="20"/>
        <end position="135"/>
    </location>
</feature>
<evidence type="ECO:0000256" key="3">
    <source>
        <dbReference type="ARBA" id="ARBA00023237"/>
    </source>
</evidence>
<dbReference type="PROSITE" id="PS51123">
    <property type="entry name" value="OMPA_2"/>
    <property type="match status" value="1"/>
</dbReference>
<dbReference type="Pfam" id="PF00691">
    <property type="entry name" value="OmpA"/>
    <property type="match status" value="1"/>
</dbReference>
<dbReference type="InterPro" id="IPR036737">
    <property type="entry name" value="OmpA-like_sf"/>
</dbReference>
<dbReference type="Gene3D" id="3.30.1330.60">
    <property type="entry name" value="OmpA-like domain"/>
    <property type="match status" value="1"/>
</dbReference>
<keyword evidence="8" id="KW-1185">Reference proteome</keyword>